<evidence type="ECO:0000313" key="2">
    <source>
        <dbReference type="Proteomes" id="UP000061569"/>
    </source>
</evidence>
<reference evidence="1 2" key="1">
    <citation type="submission" date="2015-11" db="EMBL/GenBank/DDBJ databases">
        <title>Genome sequences of Lysobacter enzymogenes strain C3 and Lysobacter antibioticus ATCC 29479.</title>
        <authorList>
            <person name="Kobayashi D.Y."/>
        </authorList>
    </citation>
    <scope>NUCLEOTIDE SEQUENCE [LARGE SCALE GENOMIC DNA]</scope>
    <source>
        <strain evidence="1 2">C3</strain>
    </source>
</reference>
<proteinExistence type="predicted"/>
<gene>
    <name evidence="1" type="ORF">GLE_4870</name>
</gene>
<name>A0A0S2DP42_LYSEN</name>
<dbReference type="EMBL" id="CP013140">
    <property type="protein sequence ID" value="ALN60211.1"/>
    <property type="molecule type" value="Genomic_DNA"/>
</dbReference>
<sequence length="105" mass="12482">MDFVRANRQCVTTHPVHYSSRCTCGSFRDIPRRVSVLHLPKYRMVARGIRRRPIPRPRMKRRIRRIAPSARRRRRGTRRKSLAMRRGANAAIAVLQSIRRRRRVG</sequence>
<dbReference type="Proteomes" id="UP000061569">
    <property type="component" value="Chromosome"/>
</dbReference>
<evidence type="ECO:0000313" key="1">
    <source>
        <dbReference type="EMBL" id="ALN60211.1"/>
    </source>
</evidence>
<dbReference type="STRING" id="69.GLE_4870"/>
<organism evidence="1 2">
    <name type="scientific">Lysobacter enzymogenes</name>
    <dbReference type="NCBI Taxonomy" id="69"/>
    <lineage>
        <taxon>Bacteria</taxon>
        <taxon>Pseudomonadati</taxon>
        <taxon>Pseudomonadota</taxon>
        <taxon>Gammaproteobacteria</taxon>
        <taxon>Lysobacterales</taxon>
        <taxon>Lysobacteraceae</taxon>
        <taxon>Lysobacter</taxon>
    </lineage>
</organism>
<protein>
    <submittedName>
        <fullName evidence="1">Uncharacterized protein</fullName>
    </submittedName>
</protein>
<dbReference type="AlphaFoldDB" id="A0A0S2DP42"/>
<dbReference type="KEGG" id="lez:GLE_4870"/>
<accession>A0A0S2DP42</accession>
<dbReference type="PATRIC" id="fig|69.6.peg.4801"/>